<keyword evidence="2" id="KW-1185">Reference proteome</keyword>
<dbReference type="Proteomes" id="UP000826195">
    <property type="component" value="Unassembled WGS sequence"/>
</dbReference>
<name>A0AAV7ID11_COTGL</name>
<comment type="caution">
    <text evidence="1">The sequence shown here is derived from an EMBL/GenBank/DDBJ whole genome shotgun (WGS) entry which is preliminary data.</text>
</comment>
<evidence type="ECO:0000313" key="1">
    <source>
        <dbReference type="EMBL" id="KAH0549611.1"/>
    </source>
</evidence>
<sequence length="141" mass="16018">MDQILKEITALRNKKSLKHEELKNKLESNLIKDQAAFTRLEEGLNQLSKEISGTKSELSKRISVLEANTIKIDQVEGLRNLVETLEKQPITNPSTDGPLNKKISFLTYAWSIEADALVPLNRKSLANFQPLMDFQEEPLEN</sequence>
<evidence type="ECO:0000313" key="2">
    <source>
        <dbReference type="Proteomes" id="UP000826195"/>
    </source>
</evidence>
<protein>
    <submittedName>
        <fullName evidence="1">Uncharacterized protein</fullName>
    </submittedName>
</protein>
<proteinExistence type="predicted"/>
<gene>
    <name evidence="1" type="ORF">KQX54_011108</name>
</gene>
<dbReference type="AlphaFoldDB" id="A0AAV7ID11"/>
<organism evidence="1 2">
    <name type="scientific">Cotesia glomerata</name>
    <name type="common">Lepidopteran parasitic wasp</name>
    <name type="synonym">Apanteles glomeratus</name>
    <dbReference type="NCBI Taxonomy" id="32391"/>
    <lineage>
        <taxon>Eukaryota</taxon>
        <taxon>Metazoa</taxon>
        <taxon>Ecdysozoa</taxon>
        <taxon>Arthropoda</taxon>
        <taxon>Hexapoda</taxon>
        <taxon>Insecta</taxon>
        <taxon>Pterygota</taxon>
        <taxon>Neoptera</taxon>
        <taxon>Endopterygota</taxon>
        <taxon>Hymenoptera</taxon>
        <taxon>Apocrita</taxon>
        <taxon>Ichneumonoidea</taxon>
        <taxon>Braconidae</taxon>
        <taxon>Microgastrinae</taxon>
        <taxon>Cotesia</taxon>
    </lineage>
</organism>
<reference evidence="1 2" key="1">
    <citation type="journal article" date="2021" name="J. Hered.">
        <title>A chromosome-level genome assembly of the parasitoid wasp, Cotesia glomerata (Hymenoptera: Braconidae).</title>
        <authorList>
            <person name="Pinto B.J."/>
            <person name="Weis J.J."/>
            <person name="Gamble T."/>
            <person name="Ode P.J."/>
            <person name="Paul R."/>
            <person name="Zaspel J.M."/>
        </authorList>
    </citation>
    <scope>NUCLEOTIDE SEQUENCE [LARGE SCALE GENOMIC DNA]</scope>
    <source>
        <strain evidence="1">CgM1</strain>
    </source>
</reference>
<accession>A0AAV7ID11</accession>
<dbReference type="EMBL" id="JAHXZJ010001864">
    <property type="protein sequence ID" value="KAH0549611.1"/>
    <property type="molecule type" value="Genomic_DNA"/>
</dbReference>